<proteinExistence type="predicted"/>
<dbReference type="Proteomes" id="UP000036681">
    <property type="component" value="Unplaced"/>
</dbReference>
<sequence length="200" mass="22931">MGCTFSRHNAKGAIAQPAIMSTNGLISSKSSKTSDKANSSNTVPIIENIDGKDNEILKIEITQRTAENSSKQNEVNNEEMKKIVENHSNQHSENDERQSNRRREIKLPQNNEKKIDNANIFLKETQNANIVERENSKQKEAVPKSEEHPHEKRQKREKRRHRTIERRTRPLVFDPEDDTLFEIPLKMPEIDLSAGIQANA</sequence>
<evidence type="ECO:0000256" key="1">
    <source>
        <dbReference type="SAM" id="MobiDB-lite"/>
    </source>
</evidence>
<evidence type="ECO:0000313" key="3">
    <source>
        <dbReference type="WBParaSite" id="ALUE_0001031601-mRNA-1"/>
    </source>
</evidence>
<feature type="compositionally biased region" description="Basic and acidic residues" evidence="1">
    <location>
        <begin position="131"/>
        <end position="150"/>
    </location>
</feature>
<protein>
    <submittedName>
        <fullName evidence="3">Uncharacterized protein</fullName>
    </submittedName>
</protein>
<name>A0A0M3I1T8_ASCLU</name>
<feature type="compositionally biased region" description="Basic residues" evidence="1">
    <location>
        <begin position="151"/>
        <end position="164"/>
    </location>
</feature>
<dbReference type="AlphaFoldDB" id="A0A0M3I1T8"/>
<feature type="region of interest" description="Disordered" evidence="1">
    <location>
        <begin position="85"/>
        <end position="112"/>
    </location>
</feature>
<organism evidence="2 3">
    <name type="scientific">Ascaris lumbricoides</name>
    <name type="common">Giant roundworm</name>
    <dbReference type="NCBI Taxonomy" id="6252"/>
    <lineage>
        <taxon>Eukaryota</taxon>
        <taxon>Metazoa</taxon>
        <taxon>Ecdysozoa</taxon>
        <taxon>Nematoda</taxon>
        <taxon>Chromadorea</taxon>
        <taxon>Rhabditida</taxon>
        <taxon>Spirurina</taxon>
        <taxon>Ascaridomorpha</taxon>
        <taxon>Ascaridoidea</taxon>
        <taxon>Ascarididae</taxon>
        <taxon>Ascaris</taxon>
    </lineage>
</organism>
<accession>A0A0M3I1T8</accession>
<dbReference type="WBParaSite" id="ALUE_0001031601-mRNA-1">
    <property type="protein sequence ID" value="ALUE_0001031601-mRNA-1"/>
    <property type="gene ID" value="ALUE_0001031601"/>
</dbReference>
<evidence type="ECO:0000313" key="2">
    <source>
        <dbReference type="Proteomes" id="UP000036681"/>
    </source>
</evidence>
<feature type="region of interest" description="Disordered" evidence="1">
    <location>
        <begin position="126"/>
        <end position="171"/>
    </location>
</feature>
<reference evidence="3" key="1">
    <citation type="submission" date="2017-02" db="UniProtKB">
        <authorList>
            <consortium name="WormBaseParasite"/>
        </authorList>
    </citation>
    <scope>IDENTIFICATION</scope>
</reference>
<keyword evidence="2" id="KW-1185">Reference proteome</keyword>